<evidence type="ECO:0000256" key="2">
    <source>
        <dbReference type="ARBA" id="ARBA00004173"/>
    </source>
</evidence>
<evidence type="ECO:0000313" key="20">
    <source>
        <dbReference type="EnsemblPlants" id="ONIVA04G11440.1"/>
    </source>
</evidence>
<evidence type="ECO:0000256" key="8">
    <source>
        <dbReference type="ARBA" id="ARBA00022990"/>
    </source>
</evidence>
<dbReference type="GO" id="GO:0047617">
    <property type="term" value="F:fatty acyl-CoA hydrolase activity"/>
    <property type="evidence" value="ECO:0007669"/>
    <property type="project" value="InterPro"/>
</dbReference>
<feature type="domain" description="Thioesterase" evidence="19">
    <location>
        <begin position="94"/>
        <end position="168"/>
    </location>
</feature>
<evidence type="ECO:0000256" key="15">
    <source>
        <dbReference type="ARBA" id="ARBA00064709"/>
    </source>
</evidence>
<dbReference type="Gramene" id="ONIVA04G11440.1">
    <property type="protein sequence ID" value="ONIVA04G11440.1"/>
    <property type="gene ID" value="ONIVA04G11440"/>
</dbReference>
<dbReference type="Pfam" id="PF03061">
    <property type="entry name" value="4HBT"/>
    <property type="match status" value="1"/>
</dbReference>
<dbReference type="CDD" id="cd03443">
    <property type="entry name" value="PaaI_thioesterase"/>
    <property type="match status" value="1"/>
</dbReference>
<dbReference type="GO" id="GO:0006629">
    <property type="term" value="P:lipid metabolic process"/>
    <property type="evidence" value="ECO:0007669"/>
    <property type="project" value="UniProtKB-KW"/>
</dbReference>
<dbReference type="InterPro" id="IPR029069">
    <property type="entry name" value="HotDog_dom_sf"/>
</dbReference>
<comment type="subunit">
    <text evidence="15">Homotetramer. Interacts with PCTP.</text>
</comment>
<evidence type="ECO:0000256" key="11">
    <source>
        <dbReference type="ARBA" id="ARBA00023212"/>
    </source>
</evidence>
<comment type="catalytic activity">
    <reaction evidence="13">
        <text>a fatty acyl-CoA + H2O = a fatty acid + CoA + H(+)</text>
        <dbReference type="Rhea" id="RHEA:16781"/>
        <dbReference type="ChEBI" id="CHEBI:15377"/>
        <dbReference type="ChEBI" id="CHEBI:15378"/>
        <dbReference type="ChEBI" id="CHEBI:28868"/>
        <dbReference type="ChEBI" id="CHEBI:57287"/>
        <dbReference type="ChEBI" id="CHEBI:77636"/>
    </reaction>
    <physiologicalReaction direction="left-to-right" evidence="13">
        <dbReference type="Rhea" id="RHEA:16782"/>
    </physiologicalReaction>
</comment>
<organism evidence="20">
    <name type="scientific">Oryza nivara</name>
    <name type="common">Indian wild rice</name>
    <name type="synonym">Oryza sativa f. spontanea</name>
    <dbReference type="NCBI Taxonomy" id="4536"/>
    <lineage>
        <taxon>Eukaryota</taxon>
        <taxon>Viridiplantae</taxon>
        <taxon>Streptophyta</taxon>
        <taxon>Embryophyta</taxon>
        <taxon>Tracheophyta</taxon>
        <taxon>Spermatophyta</taxon>
        <taxon>Magnoliopsida</taxon>
        <taxon>Liliopsida</taxon>
        <taxon>Poales</taxon>
        <taxon>Poaceae</taxon>
        <taxon>BOP clade</taxon>
        <taxon>Oryzoideae</taxon>
        <taxon>Oryzeae</taxon>
        <taxon>Oryzinae</taxon>
        <taxon>Oryza</taxon>
    </lineage>
</organism>
<evidence type="ECO:0000256" key="18">
    <source>
        <dbReference type="ARBA" id="ARBA00083956"/>
    </source>
</evidence>
<evidence type="ECO:0000256" key="7">
    <source>
        <dbReference type="ARBA" id="ARBA00022801"/>
    </source>
</evidence>
<evidence type="ECO:0000256" key="1">
    <source>
        <dbReference type="ARBA" id="ARBA00004123"/>
    </source>
</evidence>
<dbReference type="PANTHER" id="PTHR21660">
    <property type="entry name" value="THIOESTERASE SUPERFAMILY MEMBER-RELATED"/>
    <property type="match status" value="1"/>
</dbReference>
<evidence type="ECO:0000313" key="21">
    <source>
        <dbReference type="Proteomes" id="UP000006591"/>
    </source>
</evidence>
<evidence type="ECO:0000256" key="5">
    <source>
        <dbReference type="ARBA" id="ARBA00008324"/>
    </source>
</evidence>
<dbReference type="GO" id="GO:0005819">
    <property type="term" value="C:spindle"/>
    <property type="evidence" value="ECO:0007669"/>
    <property type="project" value="UniProtKB-SubCell"/>
</dbReference>
<name>A0A0E0H133_ORYNI</name>
<dbReference type="EnsemblPlants" id="ONIVA04G11440.1">
    <property type="protein sequence ID" value="ONIVA04G11440.1"/>
    <property type="gene ID" value="ONIVA04G11440"/>
</dbReference>
<keyword evidence="12" id="KW-0539">Nucleus</keyword>
<evidence type="ECO:0000256" key="9">
    <source>
        <dbReference type="ARBA" id="ARBA00023098"/>
    </source>
</evidence>
<protein>
    <recommendedName>
        <fullName evidence="16">Acyl-coenzyme A thioesterase 13</fullName>
    </recommendedName>
    <alternativeName>
        <fullName evidence="17">Hotdog-fold thioesterase superfamily member 2</fullName>
    </alternativeName>
    <alternativeName>
        <fullName evidence="18">Thioesterase superfamily member 2</fullName>
    </alternativeName>
</protein>
<evidence type="ECO:0000256" key="10">
    <source>
        <dbReference type="ARBA" id="ARBA00023128"/>
    </source>
</evidence>
<reference evidence="20" key="2">
    <citation type="submission" date="2018-04" db="EMBL/GenBank/DDBJ databases">
        <title>OnivRS2 (Oryza nivara Reference Sequence Version 2).</title>
        <authorList>
            <person name="Zhang J."/>
            <person name="Kudrna D."/>
            <person name="Lee S."/>
            <person name="Talag J."/>
            <person name="Rajasekar S."/>
            <person name="Welchert J."/>
            <person name="Hsing Y.-I."/>
            <person name="Wing R.A."/>
        </authorList>
    </citation>
    <scope>NUCLEOTIDE SEQUENCE [LARGE SCALE GENOMIC DNA]</scope>
    <source>
        <strain evidence="20">SL10</strain>
    </source>
</reference>
<dbReference type="GO" id="GO:0005739">
    <property type="term" value="C:mitochondrion"/>
    <property type="evidence" value="ECO:0007669"/>
    <property type="project" value="UniProtKB-SubCell"/>
</dbReference>
<evidence type="ECO:0000256" key="12">
    <source>
        <dbReference type="ARBA" id="ARBA00023242"/>
    </source>
</evidence>
<dbReference type="SUPFAM" id="SSF54637">
    <property type="entry name" value="Thioesterase/thiol ester dehydrase-isomerase"/>
    <property type="match status" value="1"/>
</dbReference>
<dbReference type="HOGENOM" id="CLU_089876_12_4_1"/>
<dbReference type="Gene3D" id="3.10.129.10">
    <property type="entry name" value="Hotdog Thioesterase"/>
    <property type="match status" value="1"/>
</dbReference>
<evidence type="ECO:0000256" key="14">
    <source>
        <dbReference type="ARBA" id="ARBA00058205"/>
    </source>
</evidence>
<comment type="similarity">
    <text evidence="5">Belongs to the thioesterase PaaI family.</text>
</comment>
<keyword evidence="8" id="KW-0007">Acetylation</keyword>
<evidence type="ECO:0000256" key="6">
    <source>
        <dbReference type="ARBA" id="ARBA00022490"/>
    </source>
</evidence>
<dbReference type="OMA" id="FLEHLIC"/>
<comment type="subcellular location">
    <subcellularLocation>
        <location evidence="3">Cytoplasm</location>
        <location evidence="3">Cytoskeleton</location>
        <location evidence="3">Spindle</location>
    </subcellularLocation>
    <subcellularLocation>
        <location evidence="4">Cytoplasm</location>
        <location evidence="4">Cytosol</location>
    </subcellularLocation>
    <subcellularLocation>
        <location evidence="2">Mitochondrion</location>
    </subcellularLocation>
    <subcellularLocation>
        <location evidence="1">Nucleus</location>
    </subcellularLocation>
</comment>
<evidence type="ECO:0000256" key="3">
    <source>
        <dbReference type="ARBA" id="ARBA00004186"/>
    </source>
</evidence>
<reference evidence="20" key="1">
    <citation type="submission" date="2015-04" db="UniProtKB">
        <authorList>
            <consortium name="EnsemblPlants"/>
        </authorList>
    </citation>
    <scope>IDENTIFICATION</scope>
    <source>
        <strain evidence="20">SL10</strain>
    </source>
</reference>
<dbReference type="AlphaFoldDB" id="A0A0E0H133"/>
<keyword evidence="6" id="KW-0963">Cytoplasm</keyword>
<dbReference type="InterPro" id="IPR039298">
    <property type="entry name" value="ACOT13"/>
</dbReference>
<proteinExistence type="inferred from homology"/>
<keyword evidence="10" id="KW-0496">Mitochondrion</keyword>
<evidence type="ECO:0000256" key="13">
    <source>
        <dbReference type="ARBA" id="ARBA00052976"/>
    </source>
</evidence>
<dbReference type="STRING" id="4536.A0A0E0H133"/>
<keyword evidence="7" id="KW-0378">Hydrolase</keyword>
<dbReference type="InterPro" id="IPR006683">
    <property type="entry name" value="Thioestr_dom"/>
</dbReference>
<dbReference type="eggNOG" id="KOG3328">
    <property type="taxonomic scope" value="Eukaryota"/>
</dbReference>
<evidence type="ECO:0000256" key="17">
    <source>
        <dbReference type="ARBA" id="ARBA00081533"/>
    </source>
</evidence>
<dbReference type="Proteomes" id="UP000006591">
    <property type="component" value="Chromosome 4"/>
</dbReference>
<dbReference type="PANTHER" id="PTHR21660:SF37">
    <property type="entry name" value="OS04G0436100 PROTEIN"/>
    <property type="match status" value="1"/>
</dbReference>
<keyword evidence="11" id="KW-0206">Cytoskeleton</keyword>
<dbReference type="GO" id="GO:0005634">
    <property type="term" value="C:nucleus"/>
    <property type="evidence" value="ECO:0007669"/>
    <property type="project" value="UniProtKB-SubCell"/>
</dbReference>
<comment type="function">
    <text evidence="14">Catalyzes the hydrolysis of acyl-CoAs into free fatty acids and coenzyme A (CoASH), regulating their respective intracellular levels. Has acyl-CoA thioesterase activity towards medium (C12) and long-chain (C18) fatty acyl-CoA substrates. Can also hydrolyze 3-hydroxyphenylacetyl-CoA and 3,4-dihydroxyphenylacetyl-CoA (in vitro). May play a role in controlling adaptive thermogenesis.</text>
</comment>
<evidence type="ECO:0000259" key="19">
    <source>
        <dbReference type="Pfam" id="PF03061"/>
    </source>
</evidence>
<keyword evidence="9" id="KW-0443">Lipid metabolism</keyword>
<sequence length="183" mass="19126">MDPEAVRRSLEPTALSKEVVGPASASLRYDAFALTGVRIDAAEHGRLLCSFVVTPRIAVSARSPPPSPTPSQTLISFGGSEMVTARTRVVSPAGYLLSGVTATLADQLGSGVFLSSGIGTSGVSLELNLSYVDVASIGEEIEVEGKLLRAGKSVGVVSVDFRKKKTGKLIAQARHTKYLAHCN</sequence>
<evidence type="ECO:0000256" key="4">
    <source>
        <dbReference type="ARBA" id="ARBA00004514"/>
    </source>
</evidence>
<evidence type="ECO:0000256" key="16">
    <source>
        <dbReference type="ARBA" id="ARBA00067273"/>
    </source>
</evidence>
<dbReference type="FunFam" id="3.10.129.10:FF:000021">
    <property type="entry name" value="Acyl-coenzyme A thioesterase 13"/>
    <property type="match status" value="1"/>
</dbReference>
<dbReference type="GO" id="GO:0005829">
    <property type="term" value="C:cytosol"/>
    <property type="evidence" value="ECO:0007669"/>
    <property type="project" value="UniProtKB-SubCell"/>
</dbReference>
<keyword evidence="21" id="KW-1185">Reference proteome</keyword>
<accession>A0A0E0H133</accession>